<protein>
    <submittedName>
        <fullName evidence="2">Uncharacterized protein</fullName>
    </submittedName>
</protein>
<evidence type="ECO:0000256" key="1">
    <source>
        <dbReference type="SAM" id="MobiDB-lite"/>
    </source>
</evidence>
<accession>A0A931FY04</accession>
<dbReference type="AlphaFoldDB" id="A0A931FY04"/>
<organism evidence="2 3">
    <name type="scientific">Actinoplanes aureus</name>
    <dbReference type="NCBI Taxonomy" id="2792083"/>
    <lineage>
        <taxon>Bacteria</taxon>
        <taxon>Bacillati</taxon>
        <taxon>Actinomycetota</taxon>
        <taxon>Actinomycetes</taxon>
        <taxon>Micromonosporales</taxon>
        <taxon>Micromonosporaceae</taxon>
        <taxon>Actinoplanes</taxon>
    </lineage>
</organism>
<gene>
    <name evidence="2" type="ORF">I4J89_21835</name>
</gene>
<keyword evidence="3" id="KW-1185">Reference proteome</keyword>
<feature type="region of interest" description="Disordered" evidence="1">
    <location>
        <begin position="1"/>
        <end position="22"/>
    </location>
</feature>
<comment type="caution">
    <text evidence="2">The sequence shown here is derived from an EMBL/GenBank/DDBJ whole genome shotgun (WGS) entry which is preliminary data.</text>
</comment>
<proteinExistence type="predicted"/>
<evidence type="ECO:0000313" key="2">
    <source>
        <dbReference type="EMBL" id="MBG0564088.1"/>
    </source>
</evidence>
<dbReference type="Proteomes" id="UP000598146">
    <property type="component" value="Unassembled WGS sequence"/>
</dbReference>
<reference evidence="2" key="1">
    <citation type="submission" date="2020-11" db="EMBL/GenBank/DDBJ databases">
        <title>Isolation and identification of active actinomycetes.</title>
        <authorList>
            <person name="Sun X."/>
        </authorList>
    </citation>
    <scope>NUCLEOTIDE SEQUENCE</scope>
    <source>
        <strain evidence="2">NEAU-A11</strain>
    </source>
</reference>
<dbReference type="EMBL" id="JADQTO010000010">
    <property type="protein sequence ID" value="MBG0564088.1"/>
    <property type="molecule type" value="Genomic_DNA"/>
</dbReference>
<sequence>MSLPDLTTYAPHRSTPDADFEGTAVPGLHADFFRRPDGDRIASVGRYSYRGREVLIAWGYVDEQHCRRHAVHDPTRGWQPVVEGCPDVRIVRAGDEVVGLEVRTPEGEWLRAGELTPGR</sequence>
<evidence type="ECO:0000313" key="3">
    <source>
        <dbReference type="Proteomes" id="UP000598146"/>
    </source>
</evidence>
<name>A0A931FY04_9ACTN</name>
<dbReference type="RefSeq" id="WP_196415878.1">
    <property type="nucleotide sequence ID" value="NZ_JADQTO010000010.1"/>
</dbReference>